<dbReference type="EMBL" id="LAZR01019776">
    <property type="protein sequence ID" value="KKL91274.1"/>
    <property type="molecule type" value="Genomic_DNA"/>
</dbReference>
<reference evidence="1" key="1">
    <citation type="journal article" date="2015" name="Nature">
        <title>Complex archaea that bridge the gap between prokaryotes and eukaryotes.</title>
        <authorList>
            <person name="Spang A."/>
            <person name="Saw J.H."/>
            <person name="Jorgensen S.L."/>
            <person name="Zaremba-Niedzwiedzka K."/>
            <person name="Martijn J."/>
            <person name="Lind A.E."/>
            <person name="van Eijk R."/>
            <person name="Schleper C."/>
            <person name="Guy L."/>
            <person name="Ettema T.J."/>
        </authorList>
    </citation>
    <scope>NUCLEOTIDE SEQUENCE</scope>
</reference>
<name>A0A0F9FY14_9ZZZZ</name>
<dbReference type="AlphaFoldDB" id="A0A0F9FY14"/>
<gene>
    <name evidence="1" type="ORF">LCGC14_1896300</name>
</gene>
<organism evidence="1">
    <name type="scientific">marine sediment metagenome</name>
    <dbReference type="NCBI Taxonomy" id="412755"/>
    <lineage>
        <taxon>unclassified sequences</taxon>
        <taxon>metagenomes</taxon>
        <taxon>ecological metagenomes</taxon>
    </lineage>
</organism>
<accession>A0A0F9FY14</accession>
<proteinExistence type="predicted"/>
<evidence type="ECO:0000313" key="1">
    <source>
        <dbReference type="EMBL" id="KKL91274.1"/>
    </source>
</evidence>
<sequence length="102" mass="12097">MRQNKVTKIQYTKTREGVTLVEKTERTIIPTVIPENINAIDVTELDDEHQQEMSELYEEYAAYMNTHLKLAFSFENWLSHSKSVEYSPNWRTFRPDQTEEIA</sequence>
<comment type="caution">
    <text evidence="1">The sequence shown here is derived from an EMBL/GenBank/DDBJ whole genome shotgun (WGS) entry which is preliminary data.</text>
</comment>
<protein>
    <submittedName>
        <fullName evidence="1">Uncharacterized protein</fullName>
    </submittedName>
</protein>